<dbReference type="InterPro" id="IPR025669">
    <property type="entry name" value="AAA_dom"/>
</dbReference>
<evidence type="ECO:0000259" key="1">
    <source>
        <dbReference type="Pfam" id="PF13614"/>
    </source>
</evidence>
<dbReference type="EMBL" id="LWHQ01000013">
    <property type="protein sequence ID" value="OAS26041.1"/>
    <property type="molecule type" value="Genomic_DNA"/>
</dbReference>
<name>A0A179SHQ5_9HYPH</name>
<evidence type="ECO:0000313" key="3">
    <source>
        <dbReference type="Proteomes" id="UP000078316"/>
    </source>
</evidence>
<comment type="caution">
    <text evidence="2">The sequence shown here is derived from an EMBL/GenBank/DDBJ whole genome shotgun (WGS) entry which is preliminary data.</text>
</comment>
<dbReference type="OrthoDB" id="9777757at2"/>
<accession>A0A179SHQ5</accession>
<dbReference type="RefSeq" id="WP_064503838.1">
    <property type="nucleotide sequence ID" value="NZ_LWHQ01000013.1"/>
</dbReference>
<gene>
    <name evidence="2" type="ORF">A5481_06680</name>
</gene>
<sequence length="314" mass="33700">MTGKSSGGKSSSGKPAAGKLVAVANMKGGVGKTTSVVMLADALAAGGASVLVIDLDPQASASVCFAGDGILAEMITGGRTLDYYLGLRIVDRDKAALPDFIRDYVSSTTHLGEPLPISLLASGPSLRVVEREIIYALTKRQFSMHAIEGHLWKLFQEDFAPLRELYDYVLFDCAPGISPMTEVAIRASDLVVVACISDFLSTYGLKAFYETIWGVGSASESMLAPKKPPHVLITRWQNTKQQATTYATLRESAAAEGARFRLFRTRVPQSAALANALTLEYQTFANKYRDATRDLIGEVITPVVAELKEALDGA</sequence>
<dbReference type="Pfam" id="PF13614">
    <property type="entry name" value="AAA_31"/>
    <property type="match status" value="1"/>
</dbReference>
<dbReference type="PANTHER" id="PTHR13696:SF52">
    <property type="entry name" value="PARA FAMILY PROTEIN CT_582"/>
    <property type="match status" value="1"/>
</dbReference>
<dbReference type="Gene3D" id="3.40.50.300">
    <property type="entry name" value="P-loop containing nucleotide triphosphate hydrolases"/>
    <property type="match status" value="1"/>
</dbReference>
<organism evidence="2 3">
    <name type="scientific">Methylobacterium platani</name>
    <dbReference type="NCBI Taxonomy" id="427683"/>
    <lineage>
        <taxon>Bacteria</taxon>
        <taxon>Pseudomonadati</taxon>
        <taxon>Pseudomonadota</taxon>
        <taxon>Alphaproteobacteria</taxon>
        <taxon>Hyphomicrobiales</taxon>
        <taxon>Methylobacteriaceae</taxon>
        <taxon>Methylobacterium</taxon>
    </lineage>
</organism>
<proteinExistence type="predicted"/>
<reference evidence="2 3" key="1">
    <citation type="submission" date="2016-04" db="EMBL/GenBank/DDBJ databases">
        <authorList>
            <person name="Evans L.H."/>
            <person name="Alamgir A."/>
            <person name="Owens N."/>
            <person name="Weber N.D."/>
            <person name="Virtaneva K."/>
            <person name="Barbian K."/>
            <person name="Babar A."/>
            <person name="Rosenke K."/>
        </authorList>
    </citation>
    <scope>NUCLEOTIDE SEQUENCE [LARGE SCALE GENOMIC DNA]</scope>
    <source>
        <strain evidence="2 3">PMB02</strain>
    </source>
</reference>
<dbReference type="InterPro" id="IPR027417">
    <property type="entry name" value="P-loop_NTPase"/>
</dbReference>
<dbReference type="InterPro" id="IPR050678">
    <property type="entry name" value="DNA_Partitioning_ATPase"/>
</dbReference>
<dbReference type="SUPFAM" id="SSF52540">
    <property type="entry name" value="P-loop containing nucleoside triphosphate hydrolases"/>
    <property type="match status" value="1"/>
</dbReference>
<dbReference type="Proteomes" id="UP000078316">
    <property type="component" value="Unassembled WGS sequence"/>
</dbReference>
<dbReference type="PANTHER" id="PTHR13696">
    <property type="entry name" value="P-LOOP CONTAINING NUCLEOSIDE TRIPHOSPHATE HYDROLASE"/>
    <property type="match status" value="1"/>
</dbReference>
<feature type="domain" description="AAA" evidence="1">
    <location>
        <begin position="19"/>
        <end position="217"/>
    </location>
</feature>
<evidence type="ECO:0000313" key="2">
    <source>
        <dbReference type="EMBL" id="OAS26041.1"/>
    </source>
</evidence>
<dbReference type="CDD" id="cd02042">
    <property type="entry name" value="ParAB_family"/>
    <property type="match status" value="1"/>
</dbReference>
<dbReference type="STRING" id="427683.A5481_06680"/>
<protein>
    <submittedName>
        <fullName evidence="2">Chromosome partitioning protein</fullName>
    </submittedName>
</protein>
<dbReference type="AlphaFoldDB" id="A0A179SHQ5"/>